<sequence>MEEHAESSGTTQRKRGGGKKGKKHTPSDLWGPKSYYHWETLSSFEASLRHHIDNRIVDITPGGVETCELTFKPRSVFVIAHPAEASATTSTQSGDVQTIRDESSEFDKIEFSISVSEVLAIQDMSDRLKKQREIAKALVGIAEKVDGFKYSFRNNWNAKDEDGFRFSYQCNDSLQNKDRQANGLRLDAKAPYHGYGALEK</sequence>
<organism evidence="2 3">
    <name type="scientific">Cryomyces minteri</name>
    <dbReference type="NCBI Taxonomy" id="331657"/>
    <lineage>
        <taxon>Eukaryota</taxon>
        <taxon>Fungi</taxon>
        <taxon>Dikarya</taxon>
        <taxon>Ascomycota</taxon>
        <taxon>Pezizomycotina</taxon>
        <taxon>Dothideomycetes</taxon>
        <taxon>Dothideomycetes incertae sedis</taxon>
        <taxon>Cryomyces</taxon>
    </lineage>
</organism>
<evidence type="ECO:0000313" key="2">
    <source>
        <dbReference type="EMBL" id="TKA80998.1"/>
    </source>
</evidence>
<evidence type="ECO:0000313" key="3">
    <source>
        <dbReference type="Proteomes" id="UP000308768"/>
    </source>
</evidence>
<protein>
    <submittedName>
        <fullName evidence="2">Uncharacterized protein</fullName>
    </submittedName>
</protein>
<dbReference type="EMBL" id="NAJN01000039">
    <property type="protein sequence ID" value="TKA80998.1"/>
    <property type="molecule type" value="Genomic_DNA"/>
</dbReference>
<dbReference type="AlphaFoldDB" id="A0A4U0XYE5"/>
<reference evidence="2 3" key="1">
    <citation type="submission" date="2017-03" db="EMBL/GenBank/DDBJ databases">
        <title>Genomes of endolithic fungi from Antarctica.</title>
        <authorList>
            <person name="Coleine C."/>
            <person name="Masonjones S."/>
            <person name="Stajich J.E."/>
        </authorList>
    </citation>
    <scope>NUCLEOTIDE SEQUENCE [LARGE SCALE GENOMIC DNA]</scope>
    <source>
        <strain evidence="2 3">CCFEE 5187</strain>
    </source>
</reference>
<dbReference type="Proteomes" id="UP000308768">
    <property type="component" value="Unassembled WGS sequence"/>
</dbReference>
<dbReference type="STRING" id="331657.A0A4U0XYE5"/>
<name>A0A4U0XYE5_9PEZI</name>
<dbReference type="OrthoDB" id="3251668at2759"/>
<accession>A0A4U0XYE5</accession>
<comment type="caution">
    <text evidence="2">The sequence shown here is derived from an EMBL/GenBank/DDBJ whole genome shotgun (WGS) entry which is preliminary data.</text>
</comment>
<proteinExistence type="predicted"/>
<keyword evidence="3" id="KW-1185">Reference proteome</keyword>
<feature type="compositionally biased region" description="Basic residues" evidence="1">
    <location>
        <begin position="12"/>
        <end position="24"/>
    </location>
</feature>
<feature type="region of interest" description="Disordered" evidence="1">
    <location>
        <begin position="1"/>
        <end position="27"/>
    </location>
</feature>
<gene>
    <name evidence="2" type="ORF">B0A49_01058</name>
</gene>
<evidence type="ECO:0000256" key="1">
    <source>
        <dbReference type="SAM" id="MobiDB-lite"/>
    </source>
</evidence>